<dbReference type="SUPFAM" id="SSF55961">
    <property type="entry name" value="Bet v1-like"/>
    <property type="match status" value="1"/>
</dbReference>
<feature type="region of interest" description="Disordered" evidence="1">
    <location>
        <begin position="31"/>
        <end position="56"/>
    </location>
</feature>
<evidence type="ECO:0000313" key="2">
    <source>
        <dbReference type="EMBL" id="CAG9330403.1"/>
    </source>
</evidence>
<accession>A0AAU9K440</accession>
<protein>
    <recommendedName>
        <fullName evidence="4">START domain-containing protein</fullName>
    </recommendedName>
</protein>
<feature type="compositionally biased region" description="Polar residues" evidence="1">
    <location>
        <begin position="31"/>
        <end position="48"/>
    </location>
</feature>
<comment type="caution">
    <text evidence="2">The sequence shown here is derived from an EMBL/GenBank/DDBJ whole genome shotgun (WGS) entry which is preliminary data.</text>
</comment>
<evidence type="ECO:0000256" key="1">
    <source>
        <dbReference type="SAM" id="MobiDB-lite"/>
    </source>
</evidence>
<name>A0AAU9K440_9CILI</name>
<evidence type="ECO:0008006" key="4">
    <source>
        <dbReference type="Google" id="ProtNLM"/>
    </source>
</evidence>
<proteinExistence type="predicted"/>
<dbReference type="Proteomes" id="UP001162131">
    <property type="component" value="Unassembled WGS sequence"/>
</dbReference>
<gene>
    <name evidence="2" type="ORF">BSTOLATCC_MIC50995</name>
</gene>
<keyword evidence="3" id="KW-1185">Reference proteome</keyword>
<organism evidence="2 3">
    <name type="scientific">Blepharisma stoltei</name>
    <dbReference type="NCBI Taxonomy" id="1481888"/>
    <lineage>
        <taxon>Eukaryota</taxon>
        <taxon>Sar</taxon>
        <taxon>Alveolata</taxon>
        <taxon>Ciliophora</taxon>
        <taxon>Postciliodesmatophora</taxon>
        <taxon>Heterotrichea</taxon>
        <taxon>Heterotrichida</taxon>
        <taxon>Blepharismidae</taxon>
        <taxon>Blepharisma</taxon>
    </lineage>
</organism>
<sequence length="290" mass="33480">MGCCQNKDSDPVCEHPEVILRSGQKVNTNSNFQCQQSEKSHSEPSTSIVKEKHKKQSLEEYGQELSEVYSRFESHKESDEFHQVRSQFSIKTLEELLFPNKKFDLVFDSFSILSENREWTQIISEPNLKVEQRPASMFKENLVMVRSKIIFEPNIPLFKIVEILHKPELIKNWDTSVDAITLITGKTFEDSVLLTTRIFKGKERKFVDRWSTRATGGMIVSIAVDDKEQPEVEGNGETIFQMTIVEEINAGTRVTLIQQLDPKIQGKEIETQIIENFKNSVHKLRKCITK</sequence>
<dbReference type="Gene3D" id="3.30.530.20">
    <property type="match status" value="1"/>
</dbReference>
<dbReference type="InterPro" id="IPR023393">
    <property type="entry name" value="START-like_dom_sf"/>
</dbReference>
<dbReference type="EMBL" id="CAJZBQ010000051">
    <property type="protein sequence ID" value="CAG9330403.1"/>
    <property type="molecule type" value="Genomic_DNA"/>
</dbReference>
<evidence type="ECO:0000313" key="3">
    <source>
        <dbReference type="Proteomes" id="UP001162131"/>
    </source>
</evidence>
<dbReference type="AlphaFoldDB" id="A0AAU9K440"/>
<reference evidence="2" key="1">
    <citation type="submission" date="2021-09" db="EMBL/GenBank/DDBJ databases">
        <authorList>
            <consortium name="AG Swart"/>
            <person name="Singh M."/>
            <person name="Singh A."/>
            <person name="Seah K."/>
            <person name="Emmerich C."/>
        </authorList>
    </citation>
    <scope>NUCLEOTIDE SEQUENCE</scope>
    <source>
        <strain evidence="2">ATCC30299</strain>
    </source>
</reference>